<sequence>MSDRELLELATKAAGVAGYWVEKRPEDGHPRYSCGIGKASQLTSLWNPLADDGQALRLAVDLQMTIEVCANDVAVSPRLGPLQVVGEVYVNHNGSKSAATRRAIVRAAAAIGRTLP</sequence>
<dbReference type="AlphaFoldDB" id="A0AA47HWX2"/>
<dbReference type="EMBL" id="CP113257">
    <property type="protein sequence ID" value="WAE51179.1"/>
    <property type="molecule type" value="Genomic_DNA"/>
</dbReference>
<dbReference type="Proteomes" id="UP001164632">
    <property type="component" value="Chromosome"/>
</dbReference>
<reference evidence="1" key="1">
    <citation type="submission" date="2022-11" db="EMBL/GenBank/DDBJ databases">
        <title>Genomic of Pseudomonas TF18.</title>
        <authorList>
            <person name="Liu T."/>
        </authorList>
    </citation>
    <scope>NUCLEOTIDE SEQUENCE</scope>
    <source>
        <strain evidence="1">TF18</strain>
    </source>
</reference>
<accession>A0AA47HWX2</accession>
<protein>
    <submittedName>
        <fullName evidence="1">Uncharacterized protein</fullName>
    </submittedName>
</protein>
<organism evidence="1 2">
    <name type="scientific">Stutzerimonas frequens</name>
    <dbReference type="NCBI Taxonomy" id="2968969"/>
    <lineage>
        <taxon>Bacteria</taxon>
        <taxon>Pseudomonadati</taxon>
        <taxon>Pseudomonadota</taxon>
        <taxon>Gammaproteobacteria</taxon>
        <taxon>Pseudomonadales</taxon>
        <taxon>Pseudomonadaceae</taxon>
        <taxon>Stutzerimonas</taxon>
    </lineage>
</organism>
<evidence type="ECO:0000313" key="2">
    <source>
        <dbReference type="Proteomes" id="UP001164632"/>
    </source>
</evidence>
<evidence type="ECO:0000313" key="1">
    <source>
        <dbReference type="EMBL" id="WAE51179.1"/>
    </source>
</evidence>
<proteinExistence type="predicted"/>
<name>A0AA47HWX2_9GAMM</name>
<gene>
    <name evidence="1" type="ORF">OSV15_16040</name>
</gene>
<dbReference type="RefSeq" id="WP_267930798.1">
    <property type="nucleotide sequence ID" value="NZ_CP113257.1"/>
</dbReference>